<sequence>MIKASKNSGITSPTSRTTNSNNCKLITNGTPVPKWHYVNHNDDINKKINNNNNNSRNNRQRKPNANITSTSLLISSHLILSH</sequence>
<accession>A0A9X0AIY8</accession>
<dbReference type="Proteomes" id="UP001152300">
    <property type="component" value="Unassembled WGS sequence"/>
</dbReference>
<evidence type="ECO:0000313" key="3">
    <source>
        <dbReference type="Proteomes" id="UP001152300"/>
    </source>
</evidence>
<protein>
    <submittedName>
        <fullName evidence="2">Uncharacterized protein</fullName>
    </submittedName>
</protein>
<feature type="compositionally biased region" description="Low complexity" evidence="1">
    <location>
        <begin position="47"/>
        <end position="57"/>
    </location>
</feature>
<dbReference type="EMBL" id="JAPEIS010000008">
    <property type="protein sequence ID" value="KAJ8063535.1"/>
    <property type="molecule type" value="Genomic_DNA"/>
</dbReference>
<name>A0A9X0AIY8_9HELO</name>
<evidence type="ECO:0000313" key="2">
    <source>
        <dbReference type="EMBL" id="KAJ8063535.1"/>
    </source>
</evidence>
<dbReference type="AlphaFoldDB" id="A0A9X0AIY8"/>
<feature type="compositionally biased region" description="Polar residues" evidence="1">
    <location>
        <begin position="1"/>
        <end position="10"/>
    </location>
</feature>
<comment type="caution">
    <text evidence="2">The sequence shown here is derived from an EMBL/GenBank/DDBJ whole genome shotgun (WGS) entry which is preliminary data.</text>
</comment>
<feature type="region of interest" description="Disordered" evidence="1">
    <location>
        <begin position="1"/>
        <end position="69"/>
    </location>
</feature>
<proteinExistence type="predicted"/>
<gene>
    <name evidence="2" type="ORF">OCU04_007407</name>
</gene>
<reference evidence="2" key="1">
    <citation type="submission" date="2022-11" db="EMBL/GenBank/DDBJ databases">
        <title>Genome Resource of Sclerotinia nivalis Strain SnTB1, a Plant Pathogen Isolated from American Ginseng.</title>
        <authorList>
            <person name="Fan S."/>
        </authorList>
    </citation>
    <scope>NUCLEOTIDE SEQUENCE</scope>
    <source>
        <strain evidence="2">SnTB1</strain>
    </source>
</reference>
<keyword evidence="3" id="KW-1185">Reference proteome</keyword>
<feature type="compositionally biased region" description="Low complexity" evidence="1">
    <location>
        <begin position="11"/>
        <end position="22"/>
    </location>
</feature>
<organism evidence="2 3">
    <name type="scientific">Sclerotinia nivalis</name>
    <dbReference type="NCBI Taxonomy" id="352851"/>
    <lineage>
        <taxon>Eukaryota</taxon>
        <taxon>Fungi</taxon>
        <taxon>Dikarya</taxon>
        <taxon>Ascomycota</taxon>
        <taxon>Pezizomycotina</taxon>
        <taxon>Leotiomycetes</taxon>
        <taxon>Helotiales</taxon>
        <taxon>Sclerotiniaceae</taxon>
        <taxon>Sclerotinia</taxon>
    </lineage>
</organism>
<evidence type="ECO:0000256" key="1">
    <source>
        <dbReference type="SAM" id="MobiDB-lite"/>
    </source>
</evidence>